<dbReference type="AlphaFoldDB" id="A0A926EUC2"/>
<dbReference type="GO" id="GO:0005198">
    <property type="term" value="F:structural molecule activity"/>
    <property type="evidence" value="ECO:0007669"/>
    <property type="project" value="InterPro"/>
</dbReference>
<name>A0A926EUC2_9FIRM</name>
<reference evidence="1" key="1">
    <citation type="submission" date="2020-08" db="EMBL/GenBank/DDBJ databases">
        <title>Genome public.</title>
        <authorList>
            <person name="Liu C."/>
            <person name="Sun Q."/>
        </authorList>
    </citation>
    <scope>NUCLEOTIDE SEQUENCE</scope>
    <source>
        <strain evidence="1">BX21</strain>
    </source>
</reference>
<dbReference type="RefSeq" id="WP_262428209.1">
    <property type="nucleotide sequence ID" value="NZ_JACRTG010000002.1"/>
</dbReference>
<sequence length="356" mass="41345">MAKRKLSYIEQLIRLFTASQQELIRLLQTIEPRGTVAQYRKELLKQTDKELALLLSKATPLMESLVQQSYVQGIIYVNRKLGKKMISTKEAEILKELSKTHRKTINVFIRNKLGDLNDTNYFIGRQIKDNIQRATEEAIGLKLSTNETLRECKKNILKNFAENGISAIKTKNGREIRMDAYADMVARSTTREITNTATIKQVSELGYDLVKMSEHLGACPICQTYEGRVYSISGKDKRFPKLDIAFSSGYANIHPRCRHVLEPFVEELNDVDKYIKISNEPFKEPSKSSKQVQEYYKQQREKQILRNDRLQWEKYKTVLKNEAPATLAGFRRMKTANSDNYKEIKRKYKETLAREN</sequence>
<dbReference type="EMBL" id="JACRTG010000002">
    <property type="protein sequence ID" value="MBC8586747.1"/>
    <property type="molecule type" value="Genomic_DNA"/>
</dbReference>
<proteinExistence type="predicted"/>
<accession>A0A926EUC2</accession>
<dbReference type="Pfam" id="PF06152">
    <property type="entry name" value="Phage_min_cap2"/>
    <property type="match status" value="1"/>
</dbReference>
<organism evidence="1 2">
    <name type="scientific">Paratissierella segnis</name>
    <dbReference type="NCBI Taxonomy" id="2763679"/>
    <lineage>
        <taxon>Bacteria</taxon>
        <taxon>Bacillati</taxon>
        <taxon>Bacillota</taxon>
        <taxon>Tissierellia</taxon>
        <taxon>Tissierellales</taxon>
        <taxon>Tissierellaceae</taxon>
        <taxon>Paratissierella</taxon>
    </lineage>
</organism>
<keyword evidence="2" id="KW-1185">Reference proteome</keyword>
<evidence type="ECO:0000313" key="2">
    <source>
        <dbReference type="Proteomes" id="UP000601171"/>
    </source>
</evidence>
<evidence type="ECO:0000313" key="1">
    <source>
        <dbReference type="EMBL" id="MBC8586747.1"/>
    </source>
</evidence>
<dbReference type="InterPro" id="IPR009319">
    <property type="entry name" value="Phage_A118_VSP1"/>
</dbReference>
<comment type="caution">
    <text evidence="1">The sequence shown here is derived from an EMBL/GenBank/DDBJ whole genome shotgun (WGS) entry which is preliminary data.</text>
</comment>
<dbReference type="Proteomes" id="UP000601171">
    <property type="component" value="Unassembled WGS sequence"/>
</dbReference>
<protein>
    <submittedName>
        <fullName evidence="1">Phage capsid protein</fullName>
    </submittedName>
</protein>
<gene>
    <name evidence="1" type="ORF">H8707_00615</name>
</gene>